<evidence type="ECO:0000256" key="1">
    <source>
        <dbReference type="ARBA" id="ARBA00038158"/>
    </source>
</evidence>
<dbReference type="SUPFAM" id="SSF53335">
    <property type="entry name" value="S-adenosyl-L-methionine-dependent methyltransferases"/>
    <property type="match status" value="1"/>
</dbReference>
<dbReference type="PANTHER" id="PTHR43591">
    <property type="entry name" value="METHYLTRANSFERASE"/>
    <property type="match status" value="1"/>
</dbReference>
<proteinExistence type="inferred from homology"/>
<dbReference type="AlphaFoldDB" id="A0A9P9WTL0"/>
<keyword evidence="4" id="KW-1185">Reference proteome</keyword>
<evidence type="ECO:0000259" key="2">
    <source>
        <dbReference type="Pfam" id="PF13847"/>
    </source>
</evidence>
<dbReference type="Gene3D" id="3.40.50.150">
    <property type="entry name" value="Vaccinia Virus protein VP39"/>
    <property type="match status" value="1"/>
</dbReference>
<evidence type="ECO:0000313" key="4">
    <source>
        <dbReference type="Proteomes" id="UP000829685"/>
    </source>
</evidence>
<feature type="domain" description="Methyltransferase" evidence="2">
    <location>
        <begin position="46"/>
        <end position="201"/>
    </location>
</feature>
<accession>A0A9P9WTL0</accession>
<gene>
    <name evidence="3" type="ORF">JX265_003266</name>
</gene>
<dbReference type="PANTHER" id="PTHR43591:SF110">
    <property type="entry name" value="RHODANESE DOMAIN-CONTAINING PROTEIN"/>
    <property type="match status" value="1"/>
</dbReference>
<sequence>MADVKNGIKEYPLSRDLSDFNRLNLQHYLWKDIFGYALHPKVPRDQKSLKVADVGTGTGIWLLDMASQLDDDSAEFVGIDTDVTQVGPAEWLPQNLSIRQWSVFTDVPEDLVGKFDIVNIRLFCWVIETNPAAILQKLTKLLKPGGYLQWCELDMESMRIETISPDVPTNSLETLWAQAIPNDSLMVPTWVKELPRMFEDEGLVGVTADWQIGKRHTCLSIHWCNLPTLKMVADKLRPVNPEKASEIDELVDMAFLQSRKGAMFQYKRVVVIGQKPEK</sequence>
<reference evidence="3" key="1">
    <citation type="submission" date="2021-03" db="EMBL/GenBank/DDBJ databases">
        <title>Revisited historic fungal species revealed as producer of novel bioactive compounds through whole genome sequencing and comparative genomics.</title>
        <authorList>
            <person name="Vignolle G.A."/>
            <person name="Hochenegger N."/>
            <person name="Mach R.L."/>
            <person name="Mach-Aigner A.R."/>
            <person name="Javad Rahimi M."/>
            <person name="Salim K.A."/>
            <person name="Chan C.M."/>
            <person name="Lim L.B.L."/>
            <person name="Cai F."/>
            <person name="Druzhinina I.S."/>
            <person name="U'Ren J.M."/>
            <person name="Derntl C."/>
        </authorList>
    </citation>
    <scope>NUCLEOTIDE SEQUENCE</scope>
    <source>
        <strain evidence="3">TUCIM 5799</strain>
    </source>
</reference>
<dbReference type="InterPro" id="IPR025714">
    <property type="entry name" value="Methyltranfer_dom"/>
</dbReference>
<organism evidence="3 4">
    <name type="scientific">Neoarthrinium moseri</name>
    <dbReference type="NCBI Taxonomy" id="1658444"/>
    <lineage>
        <taxon>Eukaryota</taxon>
        <taxon>Fungi</taxon>
        <taxon>Dikarya</taxon>
        <taxon>Ascomycota</taxon>
        <taxon>Pezizomycotina</taxon>
        <taxon>Sordariomycetes</taxon>
        <taxon>Xylariomycetidae</taxon>
        <taxon>Amphisphaeriales</taxon>
        <taxon>Apiosporaceae</taxon>
        <taxon>Neoarthrinium</taxon>
    </lineage>
</organism>
<name>A0A9P9WTL0_9PEZI</name>
<comment type="caution">
    <text evidence="3">The sequence shown here is derived from an EMBL/GenBank/DDBJ whole genome shotgun (WGS) entry which is preliminary data.</text>
</comment>
<comment type="similarity">
    <text evidence="1">Belongs to the methyltransferase superfamily. LaeA methyltransferase family.</text>
</comment>
<evidence type="ECO:0000313" key="3">
    <source>
        <dbReference type="EMBL" id="KAI1879089.1"/>
    </source>
</evidence>
<protein>
    <recommendedName>
        <fullName evidence="2">Methyltransferase domain-containing protein</fullName>
    </recommendedName>
</protein>
<dbReference type="Pfam" id="PF13847">
    <property type="entry name" value="Methyltransf_31"/>
    <property type="match status" value="1"/>
</dbReference>
<dbReference type="EMBL" id="JAFIMR010000005">
    <property type="protein sequence ID" value="KAI1879089.1"/>
    <property type="molecule type" value="Genomic_DNA"/>
</dbReference>
<dbReference type="Proteomes" id="UP000829685">
    <property type="component" value="Unassembled WGS sequence"/>
</dbReference>
<dbReference type="CDD" id="cd02440">
    <property type="entry name" value="AdoMet_MTases"/>
    <property type="match status" value="1"/>
</dbReference>
<dbReference type="InterPro" id="IPR029063">
    <property type="entry name" value="SAM-dependent_MTases_sf"/>
</dbReference>